<dbReference type="InterPro" id="IPR011499">
    <property type="entry name" value="Lipid_A_biosynth_N"/>
</dbReference>
<feature type="domain" description="Lipid A biosynthesis N-terminal" evidence="3">
    <location>
        <begin position="27"/>
        <end position="98"/>
    </location>
</feature>
<feature type="transmembrane region" description="Helical" evidence="2">
    <location>
        <begin position="23"/>
        <end position="41"/>
    </location>
</feature>
<evidence type="ECO:0000259" key="3">
    <source>
        <dbReference type="SMART" id="SM01259"/>
    </source>
</evidence>
<dbReference type="Proteomes" id="UP001597171">
    <property type="component" value="Unassembled WGS sequence"/>
</dbReference>
<comment type="caution">
    <text evidence="4">The sequence shown here is derived from an EMBL/GenBank/DDBJ whole genome shotgun (WGS) entry which is preliminary data.</text>
</comment>
<sequence>MPADLAHAVGGYLHDVFVAQLDAWIMLGWIAQALFTARFLVQWAASEKAGRSVVPAAFWLFSLGGGALLLIYAIGRKDPVFIVGQAMGLFIYARNLQFIVRRARRKASLTARRRQSAAPSASRASASPVVR</sequence>
<evidence type="ECO:0000313" key="5">
    <source>
        <dbReference type="Proteomes" id="UP001597171"/>
    </source>
</evidence>
<evidence type="ECO:0000313" key="4">
    <source>
        <dbReference type="EMBL" id="MFD1331679.1"/>
    </source>
</evidence>
<feature type="transmembrane region" description="Helical" evidence="2">
    <location>
        <begin position="80"/>
        <end position="100"/>
    </location>
</feature>
<gene>
    <name evidence="4" type="ORF">ACFQ4O_06655</name>
</gene>
<evidence type="ECO:0000256" key="2">
    <source>
        <dbReference type="SAM" id="Phobius"/>
    </source>
</evidence>
<feature type="region of interest" description="Disordered" evidence="1">
    <location>
        <begin position="108"/>
        <end position="131"/>
    </location>
</feature>
<accession>A0ABW3Z5Y1</accession>
<feature type="transmembrane region" description="Helical" evidence="2">
    <location>
        <begin position="53"/>
        <end position="74"/>
    </location>
</feature>
<proteinExistence type="predicted"/>
<keyword evidence="2" id="KW-0812">Transmembrane</keyword>
<organism evidence="4 5">
    <name type="scientific">Methylopila musalis</name>
    <dbReference type="NCBI Taxonomy" id="1134781"/>
    <lineage>
        <taxon>Bacteria</taxon>
        <taxon>Pseudomonadati</taxon>
        <taxon>Pseudomonadota</taxon>
        <taxon>Alphaproteobacteria</taxon>
        <taxon>Hyphomicrobiales</taxon>
        <taxon>Methylopilaceae</taxon>
        <taxon>Methylopila</taxon>
    </lineage>
</organism>
<evidence type="ECO:0000256" key="1">
    <source>
        <dbReference type="SAM" id="MobiDB-lite"/>
    </source>
</evidence>
<keyword evidence="5" id="KW-1185">Reference proteome</keyword>
<feature type="compositionally biased region" description="Low complexity" evidence="1">
    <location>
        <begin position="116"/>
        <end position="131"/>
    </location>
</feature>
<reference evidence="5" key="1">
    <citation type="journal article" date="2019" name="Int. J. Syst. Evol. Microbiol.">
        <title>The Global Catalogue of Microorganisms (GCM) 10K type strain sequencing project: providing services to taxonomists for standard genome sequencing and annotation.</title>
        <authorList>
            <consortium name="The Broad Institute Genomics Platform"/>
            <consortium name="The Broad Institute Genome Sequencing Center for Infectious Disease"/>
            <person name="Wu L."/>
            <person name="Ma J."/>
        </authorList>
    </citation>
    <scope>NUCLEOTIDE SEQUENCE [LARGE SCALE GENOMIC DNA]</scope>
    <source>
        <strain evidence="5">CCUG 61696</strain>
    </source>
</reference>
<dbReference type="SMART" id="SM01259">
    <property type="entry name" value="LAB_N"/>
    <property type="match status" value="1"/>
</dbReference>
<name>A0ABW3Z5Y1_9HYPH</name>
<keyword evidence="2" id="KW-1133">Transmembrane helix</keyword>
<keyword evidence="2" id="KW-0472">Membrane</keyword>
<dbReference type="RefSeq" id="WP_378774895.1">
    <property type="nucleotide sequence ID" value="NZ_JBHTMX010000036.1"/>
</dbReference>
<protein>
    <submittedName>
        <fullName evidence="4">Lipid-A-disaccharide synthase N-terminal domain-containing protein</fullName>
    </submittedName>
</protein>
<dbReference type="Gene3D" id="1.20.1280.290">
    <property type="match status" value="1"/>
</dbReference>
<dbReference type="Pfam" id="PF07578">
    <property type="entry name" value="LAB_N"/>
    <property type="match status" value="1"/>
</dbReference>
<dbReference type="EMBL" id="JBHTMX010000036">
    <property type="protein sequence ID" value="MFD1331679.1"/>
    <property type="molecule type" value="Genomic_DNA"/>
</dbReference>